<evidence type="ECO:0000313" key="1">
    <source>
        <dbReference type="EMBL" id="RGT93409.1"/>
    </source>
</evidence>
<gene>
    <name evidence="1" type="ORF">DWX04_10755</name>
</gene>
<dbReference type="RefSeq" id="WP_117853014.1">
    <property type="nucleotide sequence ID" value="NZ_QRXI01000012.1"/>
</dbReference>
<reference evidence="1 2" key="1">
    <citation type="submission" date="2018-08" db="EMBL/GenBank/DDBJ databases">
        <title>A genome reference for cultivated species of the human gut microbiota.</title>
        <authorList>
            <person name="Zou Y."/>
            <person name="Xue W."/>
            <person name="Luo G."/>
        </authorList>
    </citation>
    <scope>NUCLEOTIDE SEQUENCE [LARGE SCALE GENOMIC DNA]</scope>
    <source>
        <strain evidence="1 2">AF18-14</strain>
    </source>
</reference>
<protein>
    <recommendedName>
        <fullName evidence="3">Lipoprotein</fullName>
    </recommendedName>
</protein>
<sequence>MKQGKKFLILPAVAVLLGMGTGCSGNSGNKAQDMAKKALMASVDNPESVKIVGISKPDSVFGREYVTMKEKMALSVAIMKISRKFMEDTDFDNPDSKCHGMSGQMKRQMDAMTALRSLMVTEELKPAGDEVGQERKPFSGWKIKIEYEATDSDGQSYRSEYWFIMDKEAQCVIKSFEIPLL</sequence>
<dbReference type="PROSITE" id="PS51257">
    <property type="entry name" value="PROKAR_LIPOPROTEIN"/>
    <property type="match status" value="1"/>
</dbReference>
<organism evidence="1 2">
    <name type="scientific">Phocaeicola vulgatus</name>
    <name type="common">Bacteroides vulgatus</name>
    <dbReference type="NCBI Taxonomy" id="821"/>
    <lineage>
        <taxon>Bacteria</taxon>
        <taxon>Pseudomonadati</taxon>
        <taxon>Bacteroidota</taxon>
        <taxon>Bacteroidia</taxon>
        <taxon>Bacteroidales</taxon>
        <taxon>Bacteroidaceae</taxon>
        <taxon>Phocaeicola</taxon>
    </lineage>
</organism>
<evidence type="ECO:0000313" key="2">
    <source>
        <dbReference type="Proteomes" id="UP000283833"/>
    </source>
</evidence>
<accession>A0A412QR68</accession>
<comment type="caution">
    <text evidence="1">The sequence shown here is derived from an EMBL/GenBank/DDBJ whole genome shotgun (WGS) entry which is preliminary data.</text>
</comment>
<dbReference type="AlphaFoldDB" id="A0A412QR68"/>
<dbReference type="EMBL" id="QRXI01000012">
    <property type="protein sequence ID" value="RGT93409.1"/>
    <property type="molecule type" value="Genomic_DNA"/>
</dbReference>
<dbReference type="Proteomes" id="UP000283833">
    <property type="component" value="Unassembled WGS sequence"/>
</dbReference>
<evidence type="ECO:0008006" key="3">
    <source>
        <dbReference type="Google" id="ProtNLM"/>
    </source>
</evidence>
<proteinExistence type="predicted"/>
<name>A0A412QR68_PHOVU</name>